<evidence type="ECO:0000256" key="1">
    <source>
        <dbReference type="ARBA" id="ARBA00004191"/>
    </source>
</evidence>
<keyword evidence="4" id="KW-0732">Signal</keyword>
<gene>
    <name evidence="8" type="ORF">CANCADRAFT_20614</name>
</gene>
<dbReference type="PROSITE" id="PS00929">
    <property type="entry name" value="PIR_REPEAT_1"/>
    <property type="match status" value="1"/>
</dbReference>
<evidence type="ECO:0000256" key="4">
    <source>
        <dbReference type="ARBA" id="ARBA00022729"/>
    </source>
</evidence>
<dbReference type="InterPro" id="IPR054508">
    <property type="entry name" value="PIR1-like_C"/>
</dbReference>
<dbReference type="AlphaFoldDB" id="A0A1E4TDS3"/>
<protein>
    <recommendedName>
        <fullName evidence="7">Cell wall mannoprotein PIR1-like C-terminal domain-containing protein</fullName>
    </recommendedName>
</protein>
<sequence length="334" mass="34336">SLAAISLFASTVLGAYVPGTDVSAWTTLTPTGSAPPGAVTDYTVTFGIYTSELPTNTIEKRAVSQIDDGQVQAPTTTVAVVSQIGDGQIQAPRCDVVTITTSAVTVVVTDSANCKVTVPAVSQIGDGQIQAPTGHVAVVSQIGDGQIQAPTGHVAVVSQIGDGQIQAPTGVAVVSQIGDGQIQAPTHTVPAVSQIGDGQIQAPTTLVKVVSQINDGQVQATSAADSSTRSFGDGLYTCDGEGVLSMTLKDGILTDSHGRIGSIVANRQFQFDGPPQAGCIYAKGWSIQTNGTLTLGDNSVFYKCRSGSFYNLYDQDIGSECIPIQFLVADVIKC</sequence>
<proteinExistence type="inferred from homology"/>
<evidence type="ECO:0000256" key="2">
    <source>
        <dbReference type="ARBA" id="ARBA00022512"/>
    </source>
</evidence>
<dbReference type="InterPro" id="IPR000420">
    <property type="entry name" value="Yeast_PIR_rpt"/>
</dbReference>
<dbReference type="PANTHER" id="PTHR47254:SF1">
    <property type="entry name" value="CELL WALL MANNOPROTEIN CIS3-RELATED"/>
    <property type="match status" value="1"/>
</dbReference>
<keyword evidence="5" id="KW-0677">Repeat</keyword>
<keyword evidence="3" id="KW-0964">Secreted</keyword>
<feature type="non-terminal residue" evidence="8">
    <location>
        <position position="1"/>
    </location>
</feature>
<comment type="similarity">
    <text evidence="6">Belongs to the PIR protein family.</text>
</comment>
<evidence type="ECO:0000259" key="7">
    <source>
        <dbReference type="Pfam" id="PF22799"/>
    </source>
</evidence>
<keyword evidence="9" id="KW-1185">Reference proteome</keyword>
<reference evidence="9" key="1">
    <citation type="submission" date="2016-02" db="EMBL/GenBank/DDBJ databases">
        <title>Comparative genomics of biotechnologically important yeasts.</title>
        <authorList>
            <consortium name="DOE Joint Genome Institute"/>
            <person name="Riley R."/>
            <person name="Haridas S."/>
            <person name="Wolfe K.H."/>
            <person name="Lopes M.R."/>
            <person name="Hittinger C.T."/>
            <person name="Goker M."/>
            <person name="Salamov A."/>
            <person name="Wisecaver J."/>
            <person name="Long T.M."/>
            <person name="Aerts A.L."/>
            <person name="Barry K."/>
            <person name="Choi C."/>
            <person name="Clum A."/>
            <person name="Coughlan A.Y."/>
            <person name="Deshpande S."/>
            <person name="Douglass A.P."/>
            <person name="Hanson S.J."/>
            <person name="Klenk H.-P."/>
            <person name="Labutti K."/>
            <person name="Lapidus A."/>
            <person name="Lindquist E."/>
            <person name="Lipzen A."/>
            <person name="Meier-Kolthoff J.P."/>
            <person name="Ohm R.A."/>
            <person name="Otillar R.P."/>
            <person name="Pangilinan J."/>
            <person name="Peng Y."/>
            <person name="Rokas A."/>
            <person name="Rosa C.A."/>
            <person name="Scheuner C."/>
            <person name="Sibirny A.A."/>
            <person name="Slot J.C."/>
            <person name="Stielow J.B."/>
            <person name="Sun H."/>
            <person name="Kurtzman C.P."/>
            <person name="Blackwell M."/>
            <person name="Jeffries T.W."/>
            <person name="Grigoriev I.V."/>
        </authorList>
    </citation>
    <scope>NUCLEOTIDE SEQUENCE [LARGE SCALE GENOMIC DNA]</scope>
    <source>
        <strain evidence="9">NRRL Y-17796</strain>
    </source>
</reference>
<dbReference type="Pfam" id="PF00399">
    <property type="entry name" value="PIR"/>
    <property type="match status" value="8"/>
</dbReference>
<organism evidence="8 9">
    <name type="scientific">Tortispora caseinolytica NRRL Y-17796</name>
    <dbReference type="NCBI Taxonomy" id="767744"/>
    <lineage>
        <taxon>Eukaryota</taxon>
        <taxon>Fungi</taxon>
        <taxon>Dikarya</taxon>
        <taxon>Ascomycota</taxon>
        <taxon>Saccharomycotina</taxon>
        <taxon>Trigonopsidomycetes</taxon>
        <taxon>Trigonopsidales</taxon>
        <taxon>Trigonopsidaceae</taxon>
        <taxon>Tortispora</taxon>
    </lineage>
</organism>
<dbReference type="OrthoDB" id="5415592at2759"/>
<dbReference type="Proteomes" id="UP000095023">
    <property type="component" value="Unassembled WGS sequence"/>
</dbReference>
<name>A0A1E4TDS3_9ASCO</name>
<dbReference type="GO" id="GO:0009277">
    <property type="term" value="C:fungal-type cell wall"/>
    <property type="evidence" value="ECO:0007669"/>
    <property type="project" value="TreeGrafter"/>
</dbReference>
<dbReference type="GO" id="GO:0031505">
    <property type="term" value="P:fungal-type cell wall organization"/>
    <property type="evidence" value="ECO:0007669"/>
    <property type="project" value="UniProtKB-ARBA"/>
</dbReference>
<keyword evidence="2" id="KW-0134">Cell wall</keyword>
<dbReference type="EMBL" id="KV453842">
    <property type="protein sequence ID" value="ODV89889.1"/>
    <property type="molecule type" value="Genomic_DNA"/>
</dbReference>
<evidence type="ECO:0000313" key="8">
    <source>
        <dbReference type="EMBL" id="ODV89889.1"/>
    </source>
</evidence>
<dbReference type="PROSITE" id="PS50256">
    <property type="entry name" value="PIR_REPEAT_2"/>
    <property type="match status" value="8"/>
</dbReference>
<evidence type="ECO:0000256" key="6">
    <source>
        <dbReference type="ARBA" id="ARBA00038219"/>
    </source>
</evidence>
<evidence type="ECO:0000256" key="3">
    <source>
        <dbReference type="ARBA" id="ARBA00022525"/>
    </source>
</evidence>
<dbReference type="InterPro" id="IPR051153">
    <property type="entry name" value="Yeast_CWMannoprotein_PIR"/>
</dbReference>
<evidence type="ECO:0000313" key="9">
    <source>
        <dbReference type="Proteomes" id="UP000095023"/>
    </source>
</evidence>
<comment type="subcellular location">
    <subcellularLocation>
        <location evidence="1">Secreted</location>
        <location evidence="1">Cell wall</location>
    </subcellularLocation>
</comment>
<evidence type="ECO:0000256" key="5">
    <source>
        <dbReference type="ARBA" id="ARBA00022737"/>
    </source>
</evidence>
<feature type="domain" description="Cell wall mannoprotein PIR1-like C-terminal" evidence="7">
    <location>
        <begin position="251"/>
        <end position="324"/>
    </location>
</feature>
<dbReference type="Pfam" id="PF22799">
    <property type="entry name" value="PIR1-like_C"/>
    <property type="match status" value="1"/>
</dbReference>
<accession>A0A1E4TDS3</accession>
<dbReference type="GO" id="GO:0005199">
    <property type="term" value="F:structural constituent of cell wall"/>
    <property type="evidence" value="ECO:0007669"/>
    <property type="project" value="InterPro"/>
</dbReference>
<dbReference type="PANTHER" id="PTHR47254">
    <property type="entry name" value="CELL WALL MANNOPROTEIN CIS3-RELATED"/>
    <property type="match status" value="1"/>
</dbReference>
<feature type="non-terminal residue" evidence="8">
    <location>
        <position position="334"/>
    </location>
</feature>